<dbReference type="PANTHER" id="PTHR15052">
    <property type="entry name" value="RNA POLYMERASE III TRANSCRIPTION INITIATION FACTOR COMPLEX SUBUNIT"/>
    <property type="match status" value="1"/>
</dbReference>
<dbReference type="AlphaFoldDB" id="A0A2K0UA46"/>
<evidence type="ECO:0000256" key="2">
    <source>
        <dbReference type="ARBA" id="ARBA00023163"/>
    </source>
</evidence>
<accession>A0A2K0UA46</accession>
<comment type="caution">
    <text evidence="5">The sequence shown here is derived from an EMBL/GenBank/DDBJ whole genome shotgun (WGS) entry which is preliminary data.</text>
</comment>
<gene>
    <name evidence="5" type="ORF">THARTR1_05189</name>
</gene>
<evidence type="ECO:0000313" key="5">
    <source>
        <dbReference type="EMBL" id="PNP54632.1"/>
    </source>
</evidence>
<dbReference type="Proteomes" id="UP000236290">
    <property type="component" value="Unassembled WGS sequence"/>
</dbReference>
<dbReference type="InterPro" id="IPR015943">
    <property type="entry name" value="WD40/YVTN_repeat-like_dom_sf"/>
</dbReference>
<comment type="subcellular location">
    <subcellularLocation>
        <location evidence="1">Nucleus</location>
    </subcellularLocation>
</comment>
<evidence type="ECO:0000313" key="6">
    <source>
        <dbReference type="Proteomes" id="UP000236290"/>
    </source>
</evidence>
<feature type="compositionally biased region" description="Basic and acidic residues" evidence="4">
    <location>
        <begin position="653"/>
        <end position="667"/>
    </location>
</feature>
<evidence type="ECO:0000256" key="3">
    <source>
        <dbReference type="ARBA" id="ARBA00023242"/>
    </source>
</evidence>
<dbReference type="EMBL" id="MTYI01000059">
    <property type="protein sequence ID" value="PNP54632.1"/>
    <property type="molecule type" value="Genomic_DNA"/>
</dbReference>
<dbReference type="GO" id="GO:0006383">
    <property type="term" value="P:transcription by RNA polymerase III"/>
    <property type="evidence" value="ECO:0007669"/>
    <property type="project" value="TreeGrafter"/>
</dbReference>
<feature type="compositionally biased region" description="Basic residues" evidence="4">
    <location>
        <begin position="1"/>
        <end position="11"/>
    </location>
</feature>
<dbReference type="InterPro" id="IPR052416">
    <property type="entry name" value="GTF3C_component"/>
</dbReference>
<dbReference type="GO" id="GO:0005634">
    <property type="term" value="C:nucleus"/>
    <property type="evidence" value="ECO:0007669"/>
    <property type="project" value="UniProtKB-SubCell"/>
</dbReference>
<protein>
    <recommendedName>
        <fullName evidence="7">Transcription factor TFIIIC complex subunit Tfc6</fullName>
    </recommendedName>
</protein>
<reference evidence="5 6" key="1">
    <citation type="submission" date="2017-02" db="EMBL/GenBank/DDBJ databases">
        <title>Genomes of Trichoderma spp. with biocontrol activity.</title>
        <authorList>
            <person name="Gardiner D."/>
            <person name="Kazan K."/>
            <person name="Vos C."/>
            <person name="Harvey P."/>
        </authorList>
    </citation>
    <scope>NUCLEOTIDE SEQUENCE [LARGE SCALE GENOMIC DNA]</scope>
    <source>
        <strain evidence="5 6">Tr1</strain>
    </source>
</reference>
<sequence length="734" mass="82071">MRTRRSNRTKHYTLDKYDFLSSGDEDQPQRRRKTADDNDDNFDAAAEERSAGEEEEEEEDEDEDDAQMNDSGSDVNGAEKPSRQRSKQSRQPKQTRPARSSDAGDMVVTGYLDIELIPPEGQHKGYVGPYERGMRGKALVRTLYGPSAERISMAHELLERWSGWTIFPPKVPQDEDEPTDKGFWSPGGFDKEARLAKQWHAQLSRALLSDDAWSEVSFPGTEMYRFPQLSMPVLTGPHETQLEIPMEPGHCHSMSQSNIPFDQDKDDDKVESGWMLDVGGLVLSMDWAPRRDKNPKQLLALAIIPQSDQDMYNYEEESVKPDFQKQGIVQIWEFQSTKTDEQFIRPSSEPAKLRKTLCVDYGRIRRVGWSPSCNHYALLCGDGSVYIADAGDLDGEEEGLYSDKLQKPLAVLSLLDEYGIKATAMTWINCNRMAIGYSDGSIALWSIHPQRLLSRHPVHHNDIIDMVSGYPTMPTIIASIPVGGTARVIDLQAPSYETTEAQRPLVHTQPGLLTYSDHLLGFLSIYPSASALNTIIGFLHHAHFPVCRRVFTGDSFLTSLAVGKLHPFLLIGATDGSLWCLNSQTEVFSNRHESTDKIRVLQHEHRPGRLFPPDSPAAARGVCRILHGFKVDRNRNSKPEAKPTAKKGKKLRAKEPAESAEGGREGEGEGEEDDDEAGDLTDPSRATLHEPLTRITTIEWNPNQDYGCWAAVAMGSGLVRVIDLGLEKYPEGTA</sequence>
<dbReference type="GO" id="GO:0000127">
    <property type="term" value="C:transcription factor TFIIIC complex"/>
    <property type="evidence" value="ECO:0007669"/>
    <property type="project" value="TreeGrafter"/>
</dbReference>
<dbReference type="PANTHER" id="PTHR15052:SF2">
    <property type="entry name" value="GENERAL TRANSCRIPTION FACTOR 3C POLYPEPTIDE 2"/>
    <property type="match status" value="1"/>
</dbReference>
<feature type="compositionally biased region" description="Acidic residues" evidence="4">
    <location>
        <begin position="53"/>
        <end position="67"/>
    </location>
</feature>
<keyword evidence="2" id="KW-0804">Transcription</keyword>
<evidence type="ECO:0000256" key="4">
    <source>
        <dbReference type="SAM" id="MobiDB-lite"/>
    </source>
</evidence>
<dbReference type="InterPro" id="IPR036322">
    <property type="entry name" value="WD40_repeat_dom_sf"/>
</dbReference>
<keyword evidence="3" id="KW-0539">Nucleus</keyword>
<dbReference type="SMART" id="SM00320">
    <property type="entry name" value="WD40"/>
    <property type="match status" value="4"/>
</dbReference>
<evidence type="ECO:0008006" key="7">
    <source>
        <dbReference type="Google" id="ProtNLM"/>
    </source>
</evidence>
<dbReference type="InterPro" id="IPR001680">
    <property type="entry name" value="WD40_rpt"/>
</dbReference>
<dbReference type="SUPFAM" id="SSF50978">
    <property type="entry name" value="WD40 repeat-like"/>
    <property type="match status" value="1"/>
</dbReference>
<feature type="compositionally biased region" description="Acidic residues" evidence="4">
    <location>
        <begin position="668"/>
        <end position="679"/>
    </location>
</feature>
<feature type="region of interest" description="Disordered" evidence="4">
    <location>
        <begin position="634"/>
        <end position="690"/>
    </location>
</feature>
<evidence type="ECO:0000256" key="1">
    <source>
        <dbReference type="ARBA" id="ARBA00004123"/>
    </source>
</evidence>
<dbReference type="OrthoDB" id="4703at2759"/>
<feature type="compositionally biased region" description="Basic and acidic residues" evidence="4">
    <location>
        <begin position="634"/>
        <end position="643"/>
    </location>
</feature>
<proteinExistence type="predicted"/>
<organism evidence="5 6">
    <name type="scientific">Trichoderma harzianum</name>
    <name type="common">Hypocrea lixii</name>
    <dbReference type="NCBI Taxonomy" id="5544"/>
    <lineage>
        <taxon>Eukaryota</taxon>
        <taxon>Fungi</taxon>
        <taxon>Dikarya</taxon>
        <taxon>Ascomycota</taxon>
        <taxon>Pezizomycotina</taxon>
        <taxon>Sordariomycetes</taxon>
        <taxon>Hypocreomycetidae</taxon>
        <taxon>Hypocreales</taxon>
        <taxon>Hypocreaceae</taxon>
        <taxon>Trichoderma</taxon>
    </lineage>
</organism>
<name>A0A2K0UA46_TRIHA</name>
<feature type="region of interest" description="Disordered" evidence="4">
    <location>
        <begin position="1"/>
        <end position="106"/>
    </location>
</feature>
<dbReference type="Gene3D" id="2.130.10.10">
    <property type="entry name" value="YVTN repeat-like/Quinoprotein amine dehydrogenase"/>
    <property type="match status" value="1"/>
</dbReference>